<dbReference type="InterPro" id="IPR025659">
    <property type="entry name" value="Tubby-like_C"/>
</dbReference>
<dbReference type="EMBL" id="JALJOQ010000158">
    <property type="protein sequence ID" value="KAK9792743.1"/>
    <property type="molecule type" value="Genomic_DNA"/>
</dbReference>
<sequence length="275" mass="29753">MSQGYGQGGYPPQGGQQYPPQGGQQYPPQGGQQYPSQGGPQGYPQQGGQSYPPQQGGPQGFPQNQQFGQQGFGQPGMAQGNNQAVVVGAQYCRPHEQVFFLAEKLLSASGDDFSIKDANNPAHFYELKSSTFSMKGARVLKDSGGNVILNMKHKMLSGKLWYVNRGSNDKDAICEVRAGSGGGQRQTVEIFLKGNTSHHFSTARPDYFAQGDVRGKTFTILRGQMPIAEISRKLPQESSKQRITGKDAYALRVNPGADAAFCIAIVLIVDELFND</sequence>
<dbReference type="PANTHER" id="PTHR31087:SF161">
    <property type="entry name" value="TUBBY C 2 FAMILY PROTEIN"/>
    <property type="match status" value="1"/>
</dbReference>
<evidence type="ECO:0000256" key="2">
    <source>
        <dbReference type="SAM" id="MobiDB-lite"/>
    </source>
</evidence>
<feature type="compositionally biased region" description="Low complexity" evidence="2">
    <location>
        <begin position="13"/>
        <end position="69"/>
    </location>
</feature>
<name>A0AAW1NSJ5_9CHLO</name>
<organism evidence="3 4">
    <name type="scientific">Symbiochloris irregularis</name>
    <dbReference type="NCBI Taxonomy" id="706552"/>
    <lineage>
        <taxon>Eukaryota</taxon>
        <taxon>Viridiplantae</taxon>
        <taxon>Chlorophyta</taxon>
        <taxon>core chlorophytes</taxon>
        <taxon>Trebouxiophyceae</taxon>
        <taxon>Trebouxiales</taxon>
        <taxon>Trebouxiaceae</taxon>
        <taxon>Symbiochloris</taxon>
    </lineage>
</organism>
<dbReference type="AlphaFoldDB" id="A0AAW1NSJ5"/>
<reference evidence="3 4" key="1">
    <citation type="journal article" date="2024" name="Nat. Commun.">
        <title>Phylogenomics reveals the evolutionary origins of lichenization in chlorophyte algae.</title>
        <authorList>
            <person name="Puginier C."/>
            <person name="Libourel C."/>
            <person name="Otte J."/>
            <person name="Skaloud P."/>
            <person name="Haon M."/>
            <person name="Grisel S."/>
            <person name="Petersen M."/>
            <person name="Berrin J.G."/>
            <person name="Delaux P.M."/>
            <person name="Dal Grande F."/>
            <person name="Keller J."/>
        </authorList>
    </citation>
    <scope>NUCLEOTIDE SEQUENCE [LARGE SCALE GENOMIC DNA]</scope>
    <source>
        <strain evidence="3 4">SAG 2036</strain>
    </source>
</reference>
<gene>
    <name evidence="3" type="ORF">WJX73_003221</name>
</gene>
<dbReference type="InterPro" id="IPR007612">
    <property type="entry name" value="LOR"/>
</dbReference>
<proteinExistence type="inferred from homology"/>
<evidence type="ECO:0000313" key="3">
    <source>
        <dbReference type="EMBL" id="KAK9792743.1"/>
    </source>
</evidence>
<protein>
    <submittedName>
        <fullName evidence="3">Uncharacterized protein</fullName>
    </submittedName>
</protein>
<dbReference type="Pfam" id="PF04525">
    <property type="entry name" value="LOR"/>
    <property type="match status" value="1"/>
</dbReference>
<comment type="caution">
    <text evidence="3">The sequence shown here is derived from an EMBL/GenBank/DDBJ whole genome shotgun (WGS) entry which is preliminary data.</text>
</comment>
<feature type="compositionally biased region" description="Gly residues" evidence="2">
    <location>
        <begin position="1"/>
        <end position="12"/>
    </location>
</feature>
<feature type="region of interest" description="Disordered" evidence="2">
    <location>
        <begin position="1"/>
        <end position="76"/>
    </location>
</feature>
<dbReference type="Gene3D" id="2.40.160.200">
    <property type="entry name" value="LURP1-related"/>
    <property type="match status" value="1"/>
</dbReference>
<evidence type="ECO:0000256" key="1">
    <source>
        <dbReference type="ARBA" id="ARBA00005437"/>
    </source>
</evidence>
<evidence type="ECO:0000313" key="4">
    <source>
        <dbReference type="Proteomes" id="UP001465755"/>
    </source>
</evidence>
<keyword evidence="4" id="KW-1185">Reference proteome</keyword>
<dbReference type="InterPro" id="IPR038595">
    <property type="entry name" value="LOR_sf"/>
</dbReference>
<dbReference type="SUPFAM" id="SSF54518">
    <property type="entry name" value="Tubby C-terminal domain-like"/>
    <property type="match status" value="1"/>
</dbReference>
<dbReference type="Proteomes" id="UP001465755">
    <property type="component" value="Unassembled WGS sequence"/>
</dbReference>
<comment type="similarity">
    <text evidence="1">Belongs to the LOR family.</text>
</comment>
<dbReference type="PANTHER" id="PTHR31087">
    <property type="match status" value="1"/>
</dbReference>
<accession>A0AAW1NSJ5</accession>